<dbReference type="Proteomes" id="UP000001175">
    <property type="component" value="Chromosome"/>
</dbReference>
<dbReference type="GO" id="GO:0009042">
    <property type="term" value="F:valine-pyruvate transaminase activity"/>
    <property type="evidence" value="ECO:0007669"/>
    <property type="project" value="TreeGrafter"/>
</dbReference>
<dbReference type="PANTHER" id="PTHR42790">
    <property type="entry name" value="AMINOTRANSFERASE"/>
    <property type="match status" value="1"/>
</dbReference>
<dbReference type="eggNOG" id="COG3977">
    <property type="taxonomic scope" value="Bacteria"/>
</dbReference>
<protein>
    <submittedName>
        <fullName evidence="6">Valine-pyruvate aminotransferase</fullName>
    </submittedName>
</protein>
<evidence type="ECO:0000256" key="2">
    <source>
        <dbReference type="ARBA" id="ARBA00022576"/>
    </source>
</evidence>
<comment type="cofactor">
    <cofactor evidence="1">
        <name>pyridoxal 5'-phosphate</name>
        <dbReference type="ChEBI" id="CHEBI:597326"/>
    </cofactor>
</comment>
<organism evidence="6 7">
    <name type="scientific">Synechococcus sp. (strain ATCC 27144 / PCC 6301 / SAUG 1402/1)</name>
    <name type="common">Anacystis nidulans</name>
    <dbReference type="NCBI Taxonomy" id="269084"/>
    <lineage>
        <taxon>Bacteria</taxon>
        <taxon>Bacillati</taxon>
        <taxon>Cyanobacteriota</taxon>
        <taxon>Cyanophyceae</taxon>
        <taxon>Synechococcales</taxon>
        <taxon>Synechococcaceae</taxon>
        <taxon>Synechococcus</taxon>
    </lineage>
</organism>
<dbReference type="InterPro" id="IPR004839">
    <property type="entry name" value="Aminotransferase_I/II_large"/>
</dbReference>
<dbReference type="GO" id="GO:0005829">
    <property type="term" value="C:cytosol"/>
    <property type="evidence" value="ECO:0007669"/>
    <property type="project" value="TreeGrafter"/>
</dbReference>
<keyword evidence="3 6" id="KW-0808">Transferase</keyword>
<keyword evidence="4" id="KW-0663">Pyridoxal phosphate</keyword>
<dbReference type="SUPFAM" id="SSF53383">
    <property type="entry name" value="PLP-dependent transferases"/>
    <property type="match status" value="1"/>
</dbReference>
<evidence type="ECO:0000256" key="3">
    <source>
        <dbReference type="ARBA" id="ARBA00022679"/>
    </source>
</evidence>
<dbReference type="NCBIfam" id="NF006967">
    <property type="entry name" value="PRK09440.1-5"/>
    <property type="match status" value="1"/>
</dbReference>
<dbReference type="Gene3D" id="3.40.640.10">
    <property type="entry name" value="Type I PLP-dependent aspartate aminotransferase-like (Major domain)"/>
    <property type="match status" value="1"/>
</dbReference>
<proteinExistence type="predicted"/>
<accession>A0A0H3K3W2</accession>
<evidence type="ECO:0000256" key="4">
    <source>
        <dbReference type="ARBA" id="ARBA00022898"/>
    </source>
</evidence>
<dbReference type="KEGG" id="syc:syc1840_c"/>
<gene>
    <name evidence="6" type="ordered locus">syc1840_c</name>
</gene>
<dbReference type="Pfam" id="PF00155">
    <property type="entry name" value="Aminotran_1_2"/>
    <property type="match status" value="1"/>
</dbReference>
<feature type="domain" description="Aminotransferase class I/classII large" evidence="5">
    <location>
        <begin position="38"/>
        <end position="412"/>
    </location>
</feature>
<evidence type="ECO:0000313" key="7">
    <source>
        <dbReference type="Proteomes" id="UP000001175"/>
    </source>
</evidence>
<dbReference type="GeneID" id="72431143"/>
<dbReference type="CDD" id="cd00609">
    <property type="entry name" value="AAT_like"/>
    <property type="match status" value="1"/>
</dbReference>
<dbReference type="InterPro" id="IPR015424">
    <property type="entry name" value="PyrdxlP-dep_Trfase"/>
</dbReference>
<reference evidence="6 7" key="1">
    <citation type="journal article" date="2007" name="Photosyn. Res.">
        <title>Complete nucleotide sequence of the freshwater unicellular cyanobacterium Synechococcus elongatus PCC 6301 chromosome: gene content and organization.</title>
        <authorList>
            <person name="Sugita C."/>
            <person name="Ogata K."/>
            <person name="Shikata M."/>
            <person name="Jikuya H."/>
            <person name="Takano J."/>
            <person name="Furumichi M."/>
            <person name="Kanehisa M."/>
            <person name="Omata T."/>
            <person name="Sugiura M."/>
            <person name="Sugita M."/>
        </authorList>
    </citation>
    <scope>NUCLEOTIDE SEQUENCE [LARGE SCALE GENOMIC DNA]</scope>
    <source>
        <strain evidence="7">ATCC 27144 / PCC 6301 / SAUG 1402/1</strain>
    </source>
</reference>
<dbReference type="AlphaFoldDB" id="A0A0H3K3W2"/>
<dbReference type="InterPro" id="IPR015421">
    <property type="entry name" value="PyrdxlP-dep_Trfase_major"/>
</dbReference>
<evidence type="ECO:0000313" key="6">
    <source>
        <dbReference type="EMBL" id="BAD80030.1"/>
    </source>
</evidence>
<sequence length="427" mass="47056">MSLESLSRYGRQMSQLTGVRAIMKDIIETLRSGQGQTFINLSAGNPVVLPEVEQLWRDCTADLLGSAEYGQVVGRYGTSQGYEPLIAAIIQEFNQRYGWSISDRNILITPGSQSLYFLAANAFGGWAEDGSLRKILLPLSPDYTGYGGVCLEPQAVVAARPQIERIGDHRFKYRPDFEQLQIGADTGMLLFSRPCNPTGNVISDAELERLATLAAAQNVPVFVDSAYAPPFPGLNFTEMTPFFGDNIVHCLSLSKAGLPGERLGIAIGPEPVIQVLEAFQTNLCIHSSRYGQAIAARAIASGQLTAIAETVIRPYYAAKFARVERQLDALLPDSLPWRLHQGEGGIFAWLWLEEAPLDDWQIYQQLKQAGVIVVPGSSFFPGLREDWVHTRQCLRISLAAEDHELETGMERLATTVQQIYRQAPIPA</sequence>
<name>A0A0H3K3W2_SYNP6</name>
<dbReference type="InterPro" id="IPR050859">
    <property type="entry name" value="Class-I_PLP-dep_aminotransf"/>
</dbReference>
<dbReference type="GO" id="GO:0030170">
    <property type="term" value="F:pyridoxal phosphate binding"/>
    <property type="evidence" value="ECO:0007669"/>
    <property type="project" value="InterPro"/>
</dbReference>
<keyword evidence="6" id="KW-0670">Pyruvate</keyword>
<keyword evidence="2 6" id="KW-0032">Aminotransferase</keyword>
<evidence type="ECO:0000259" key="5">
    <source>
        <dbReference type="Pfam" id="PF00155"/>
    </source>
</evidence>
<dbReference type="EMBL" id="AP008231">
    <property type="protein sequence ID" value="BAD80030.1"/>
    <property type="molecule type" value="Genomic_DNA"/>
</dbReference>
<evidence type="ECO:0000256" key="1">
    <source>
        <dbReference type="ARBA" id="ARBA00001933"/>
    </source>
</evidence>
<dbReference type="RefSeq" id="WP_011244150.1">
    <property type="nucleotide sequence ID" value="NC_006576.1"/>
</dbReference>
<dbReference type="GO" id="GO:1901605">
    <property type="term" value="P:alpha-amino acid metabolic process"/>
    <property type="evidence" value="ECO:0007669"/>
    <property type="project" value="TreeGrafter"/>
</dbReference>
<dbReference type="PANTHER" id="PTHR42790:SF4">
    <property type="entry name" value="VALINE--PYRUVATE AMINOTRANSFERASE"/>
    <property type="match status" value="1"/>
</dbReference>